<name>D4ZDF4_SHEVD</name>
<dbReference type="Proteomes" id="UP000002350">
    <property type="component" value="Chromosome"/>
</dbReference>
<dbReference type="PANTHER" id="PTHR43616">
    <property type="entry name" value="GLYCEROL DEHYDROGENASE"/>
    <property type="match status" value="1"/>
</dbReference>
<dbReference type="RefSeq" id="WP_013049391.1">
    <property type="nucleotide sequence ID" value="NC_014012.1"/>
</dbReference>
<evidence type="ECO:0000256" key="3">
    <source>
        <dbReference type="ARBA" id="ARBA00022723"/>
    </source>
</evidence>
<evidence type="ECO:0000256" key="5">
    <source>
        <dbReference type="ARBA" id="ARBA00023002"/>
    </source>
</evidence>
<keyword evidence="5" id="KW-0560">Oxidoreductase</keyword>
<keyword evidence="6 12" id="KW-0520">NAD</keyword>
<dbReference type="InterPro" id="IPR016205">
    <property type="entry name" value="Glycerol_DH"/>
</dbReference>
<evidence type="ECO:0000256" key="2">
    <source>
        <dbReference type="ARBA" id="ARBA00022516"/>
    </source>
</evidence>
<dbReference type="eggNOG" id="COG0371">
    <property type="taxonomic scope" value="Bacteria"/>
</dbReference>
<keyword evidence="2" id="KW-0444">Lipid biosynthesis</keyword>
<keyword evidence="14" id="KW-1185">Reference proteome</keyword>
<keyword evidence="10" id="KW-0862">Zinc</keyword>
<dbReference type="SUPFAM" id="SSF56796">
    <property type="entry name" value="Dehydroquinate synthase-like"/>
    <property type="match status" value="1"/>
</dbReference>
<evidence type="ECO:0000256" key="11">
    <source>
        <dbReference type="PIRSR" id="PIRSR000112-2"/>
    </source>
</evidence>
<evidence type="ECO:0000256" key="12">
    <source>
        <dbReference type="PIRSR" id="PIRSR000112-3"/>
    </source>
</evidence>
<feature type="binding site" evidence="12">
    <location>
        <begin position="100"/>
        <end position="104"/>
    </location>
    <ligand>
        <name>NAD(+)</name>
        <dbReference type="ChEBI" id="CHEBI:57540"/>
    </ligand>
</feature>
<keyword evidence="9" id="KW-1208">Phospholipid metabolism</keyword>
<feature type="binding site" evidence="12">
    <location>
        <begin position="122"/>
        <end position="125"/>
    </location>
    <ligand>
        <name>NAD(+)</name>
        <dbReference type="ChEBI" id="CHEBI:57540"/>
    </ligand>
</feature>
<dbReference type="HOGENOM" id="CLU_038362_0_1_6"/>
<organism evidence="13 14">
    <name type="scientific">Shewanella violacea (strain JCM 10179 / CIP 106290 / LMG 19151 / DSS12)</name>
    <dbReference type="NCBI Taxonomy" id="637905"/>
    <lineage>
        <taxon>Bacteria</taxon>
        <taxon>Pseudomonadati</taxon>
        <taxon>Pseudomonadota</taxon>
        <taxon>Gammaproteobacteria</taxon>
        <taxon>Alteromonadales</taxon>
        <taxon>Shewanellaceae</taxon>
        <taxon>Shewanella</taxon>
    </lineage>
</organism>
<evidence type="ECO:0000256" key="6">
    <source>
        <dbReference type="ARBA" id="ARBA00023027"/>
    </source>
</evidence>
<keyword evidence="8" id="KW-0594">Phospholipid biosynthesis</keyword>
<dbReference type="PIRSF" id="PIRSF000112">
    <property type="entry name" value="Glycerol_dehydrogenase"/>
    <property type="match status" value="1"/>
</dbReference>
<dbReference type="EMBL" id="AP011177">
    <property type="protein sequence ID" value="BAJ00076.1"/>
    <property type="molecule type" value="Genomic_DNA"/>
</dbReference>
<dbReference type="InterPro" id="IPR032837">
    <property type="entry name" value="G1PDH"/>
</dbReference>
<feature type="binding site" evidence="10">
    <location>
        <position position="252"/>
    </location>
    <ligand>
        <name>glycerol</name>
        <dbReference type="ChEBI" id="CHEBI:17754"/>
    </ligand>
</feature>
<reference evidence="14" key="1">
    <citation type="journal article" date="2010" name="Mol. Biosyst.">
        <title>Complete genome sequence and comparative analysis of Shewanella violacea, a psychrophilic and piezophilic bacterium from deep sea floor sediments.</title>
        <authorList>
            <person name="Aono E."/>
            <person name="Baba T."/>
            <person name="Ara T."/>
            <person name="Nishi T."/>
            <person name="Nakamichi T."/>
            <person name="Inamoto E."/>
            <person name="Toyonaga H."/>
            <person name="Hasegawa M."/>
            <person name="Takai Y."/>
            <person name="Okumura Y."/>
            <person name="Baba M."/>
            <person name="Tomita M."/>
            <person name="Kato C."/>
            <person name="Oshima T."/>
            <person name="Nakasone K."/>
            <person name="Mori H."/>
        </authorList>
    </citation>
    <scope>NUCLEOTIDE SEQUENCE [LARGE SCALE GENOMIC DNA]</scope>
    <source>
        <strain evidence="14">JCM 10179 / CIP 106290 / LMG 19151 / DSS12</strain>
    </source>
</reference>
<dbReference type="KEGG" id="svo:SVI_0105"/>
<comment type="cofactor">
    <cofactor evidence="10">
        <name>Zn(2+)</name>
        <dbReference type="ChEBI" id="CHEBI:29105"/>
    </cofactor>
    <text evidence="10">Binds 1 zinc ion per subunit.</text>
</comment>
<proteinExistence type="predicted"/>
<evidence type="ECO:0000256" key="8">
    <source>
        <dbReference type="ARBA" id="ARBA00023209"/>
    </source>
</evidence>
<keyword evidence="7" id="KW-0443">Lipid metabolism</keyword>
<feature type="binding site" evidence="10">
    <location>
        <position position="175"/>
    </location>
    <ligand>
        <name>glycerol</name>
        <dbReference type="ChEBI" id="CHEBI:17754"/>
    </ligand>
</feature>
<dbReference type="Pfam" id="PF13685">
    <property type="entry name" value="Fe-ADH_2"/>
    <property type="match status" value="1"/>
</dbReference>
<dbReference type="GO" id="GO:0008654">
    <property type="term" value="P:phospholipid biosynthetic process"/>
    <property type="evidence" value="ECO:0007669"/>
    <property type="project" value="UniProtKB-KW"/>
</dbReference>
<dbReference type="GO" id="GO:0016614">
    <property type="term" value="F:oxidoreductase activity, acting on CH-OH group of donors"/>
    <property type="evidence" value="ECO:0007669"/>
    <property type="project" value="InterPro"/>
</dbReference>
<evidence type="ECO:0000256" key="1">
    <source>
        <dbReference type="ARBA" id="ARBA00022490"/>
    </source>
</evidence>
<sequence length="358" mass="38836">MSNTTRKFSTRHLEFPAQLLVEKDAIANTQLLSNLQSPKRVLLAIDEGVKHLAKHALSDIWFSETSTVHIIERADFSNVSQVDAICAKKQIQTVVAFGGGKVLDVCKRLASLRHIELIVIPTALSSDCISSPIAVIFDDSGKKLSLPAAIPNVIIVDTELCSQAPTRLTQAGIGDLLSNYSALLDMNYAKDRAHVDGFSYLLAKSAANEILGVQHLAVNDQAVITQLAEGLILSGLAMGFSGDSRPCSGAEHLISHALDFLNLGNGLHGEQVALGMKFCHHLRLLLNLPGLNHAVLSCIDNFKIRSTPETLNISKSEFFEALSISPDMRQGRVTFLESLDSIPKVHLEKAYLNAFVPV</sequence>
<evidence type="ECO:0000313" key="13">
    <source>
        <dbReference type="EMBL" id="BAJ00076.1"/>
    </source>
</evidence>
<gene>
    <name evidence="13" type="primary">egsA</name>
    <name evidence="13" type="ordered locus">SVI_0105</name>
</gene>
<dbReference type="Gene3D" id="3.40.50.1970">
    <property type="match status" value="1"/>
</dbReference>
<dbReference type="STRING" id="637905.SVI_0105"/>
<protein>
    <submittedName>
        <fullName evidence="13">Glycerol-1-phosphate dehydrogenase [NAD(P)]</fullName>
    </submittedName>
</protein>
<evidence type="ECO:0000256" key="10">
    <source>
        <dbReference type="PIRSR" id="PIRSR000112-1"/>
    </source>
</evidence>
<evidence type="ECO:0000313" key="14">
    <source>
        <dbReference type="Proteomes" id="UP000002350"/>
    </source>
</evidence>
<keyword evidence="4" id="KW-0521">NADP</keyword>
<evidence type="ECO:0000256" key="4">
    <source>
        <dbReference type="ARBA" id="ARBA00022857"/>
    </source>
</evidence>
<keyword evidence="3 10" id="KW-0479">Metal-binding</keyword>
<dbReference type="AlphaFoldDB" id="D4ZDF4"/>
<dbReference type="OrthoDB" id="5198708at2"/>
<dbReference type="PANTHER" id="PTHR43616:SF5">
    <property type="entry name" value="GLYCEROL DEHYDROGENASE 1"/>
    <property type="match status" value="1"/>
</dbReference>
<evidence type="ECO:0000256" key="7">
    <source>
        <dbReference type="ARBA" id="ARBA00023098"/>
    </source>
</evidence>
<feature type="binding site" evidence="10">
    <location>
        <position position="268"/>
    </location>
    <ligand>
        <name>glycerol</name>
        <dbReference type="ChEBI" id="CHEBI:17754"/>
    </ligand>
</feature>
<dbReference type="GO" id="GO:0046872">
    <property type="term" value="F:metal ion binding"/>
    <property type="evidence" value="ECO:0007669"/>
    <property type="project" value="UniProtKB-KW"/>
</dbReference>
<dbReference type="Gene3D" id="1.20.1090.10">
    <property type="entry name" value="Dehydroquinate synthase-like - alpha domain"/>
    <property type="match status" value="1"/>
</dbReference>
<keyword evidence="1" id="KW-0963">Cytoplasm</keyword>
<evidence type="ECO:0000256" key="9">
    <source>
        <dbReference type="ARBA" id="ARBA00023264"/>
    </source>
</evidence>
<accession>D4ZDF4</accession>
<feature type="binding site" evidence="11">
    <location>
        <position position="127"/>
    </location>
    <ligand>
        <name>glycerol</name>
        <dbReference type="ChEBI" id="CHEBI:17754"/>
    </ligand>
</feature>
<feature type="binding site" evidence="12">
    <location>
        <position position="131"/>
    </location>
    <ligand>
        <name>NAD(+)</name>
        <dbReference type="ChEBI" id="CHEBI:57540"/>
    </ligand>
</feature>